<feature type="transmembrane region" description="Helical" evidence="8">
    <location>
        <begin position="293"/>
        <end position="310"/>
    </location>
</feature>
<feature type="transmembrane region" description="Helical" evidence="8">
    <location>
        <begin position="118"/>
        <end position="140"/>
    </location>
</feature>
<feature type="transmembrane region" description="Helical" evidence="8">
    <location>
        <begin position="271"/>
        <end position="287"/>
    </location>
</feature>
<evidence type="ECO:0000256" key="1">
    <source>
        <dbReference type="ARBA" id="ARBA00004651"/>
    </source>
</evidence>
<comment type="caution">
    <text evidence="9">The sequence shown here is derived from an EMBL/GenBank/DDBJ whole genome shotgun (WGS) entry which is preliminary data.</text>
</comment>
<evidence type="ECO:0000256" key="4">
    <source>
        <dbReference type="ARBA" id="ARBA00022692"/>
    </source>
</evidence>
<evidence type="ECO:0000256" key="2">
    <source>
        <dbReference type="ARBA" id="ARBA00022448"/>
    </source>
</evidence>
<keyword evidence="3" id="KW-1003">Cell membrane</keyword>
<dbReference type="GO" id="GO:0008324">
    <property type="term" value="F:monoatomic cation transmembrane transporter activity"/>
    <property type="evidence" value="ECO:0007669"/>
    <property type="project" value="InterPro"/>
</dbReference>
<dbReference type="Pfam" id="PF02386">
    <property type="entry name" value="TrkH"/>
    <property type="match status" value="2"/>
</dbReference>
<proteinExistence type="predicted"/>
<protein>
    <submittedName>
        <fullName evidence="9">Potassium transporter</fullName>
    </submittedName>
</protein>
<dbReference type="InterPro" id="IPR003445">
    <property type="entry name" value="Cat_transpt"/>
</dbReference>
<evidence type="ECO:0000256" key="8">
    <source>
        <dbReference type="SAM" id="Phobius"/>
    </source>
</evidence>
<dbReference type="AlphaFoldDB" id="A0A8J6N7D9"/>
<gene>
    <name evidence="9" type="ORF">H8E79_02405</name>
</gene>
<name>A0A8J6N7D9_9BACT</name>
<evidence type="ECO:0000256" key="3">
    <source>
        <dbReference type="ARBA" id="ARBA00022475"/>
    </source>
</evidence>
<dbReference type="PANTHER" id="PTHR32024">
    <property type="entry name" value="TRK SYSTEM POTASSIUM UPTAKE PROTEIN TRKG-RELATED"/>
    <property type="match status" value="1"/>
</dbReference>
<dbReference type="EMBL" id="JACNLK010000026">
    <property type="protein sequence ID" value="MBC8208004.1"/>
    <property type="molecule type" value="Genomic_DNA"/>
</dbReference>
<evidence type="ECO:0000256" key="7">
    <source>
        <dbReference type="ARBA" id="ARBA00023136"/>
    </source>
</evidence>
<evidence type="ECO:0000313" key="9">
    <source>
        <dbReference type="EMBL" id="MBC8208004.1"/>
    </source>
</evidence>
<dbReference type="Proteomes" id="UP000599024">
    <property type="component" value="Unassembled WGS sequence"/>
</dbReference>
<dbReference type="GO" id="GO:0005886">
    <property type="term" value="C:plasma membrane"/>
    <property type="evidence" value="ECO:0007669"/>
    <property type="project" value="UniProtKB-SubCell"/>
</dbReference>
<feature type="transmembrane region" description="Helical" evidence="8">
    <location>
        <begin position="331"/>
        <end position="351"/>
    </location>
</feature>
<feature type="transmembrane region" description="Helical" evidence="8">
    <location>
        <begin position="181"/>
        <end position="208"/>
    </location>
</feature>
<keyword evidence="5 8" id="KW-1133">Transmembrane helix</keyword>
<evidence type="ECO:0000313" key="10">
    <source>
        <dbReference type="Proteomes" id="UP000599024"/>
    </source>
</evidence>
<feature type="transmembrane region" description="Helical" evidence="8">
    <location>
        <begin position="68"/>
        <end position="92"/>
    </location>
</feature>
<reference evidence="9 10" key="1">
    <citation type="submission" date="2020-08" db="EMBL/GenBank/DDBJ databases">
        <title>Bridging the membrane lipid divide: bacteria of the FCB group superphylum have the potential to synthesize archaeal ether lipids.</title>
        <authorList>
            <person name="Villanueva L."/>
            <person name="Von Meijenfeldt F.A.B."/>
            <person name="Westbye A.B."/>
            <person name="Yadav S."/>
            <person name="Hopmans E.C."/>
            <person name="Dutilh B.E."/>
            <person name="Sinninghe Damste J.S."/>
        </authorList>
    </citation>
    <scope>NUCLEOTIDE SEQUENCE [LARGE SCALE GENOMIC DNA]</scope>
    <source>
        <strain evidence="9">NIOZ-UU81</strain>
    </source>
</reference>
<keyword evidence="4 8" id="KW-0812">Transmembrane</keyword>
<evidence type="ECO:0000256" key="5">
    <source>
        <dbReference type="ARBA" id="ARBA00022989"/>
    </source>
</evidence>
<feature type="transmembrane region" description="Helical" evidence="8">
    <location>
        <begin position="357"/>
        <end position="375"/>
    </location>
</feature>
<accession>A0A8J6N7D9</accession>
<evidence type="ECO:0000256" key="6">
    <source>
        <dbReference type="ARBA" id="ARBA00023065"/>
    </source>
</evidence>
<keyword evidence="2" id="KW-0813">Transport</keyword>
<organism evidence="9 10">
    <name type="scientific">Candidatus Desulfatifera sulfidica</name>
    <dbReference type="NCBI Taxonomy" id="2841691"/>
    <lineage>
        <taxon>Bacteria</taxon>
        <taxon>Pseudomonadati</taxon>
        <taxon>Thermodesulfobacteriota</taxon>
        <taxon>Desulfobulbia</taxon>
        <taxon>Desulfobulbales</taxon>
        <taxon>Desulfobulbaceae</taxon>
        <taxon>Candidatus Desulfatifera</taxon>
    </lineage>
</organism>
<feature type="transmembrane region" description="Helical" evidence="8">
    <location>
        <begin position="245"/>
        <end position="264"/>
    </location>
</feature>
<dbReference type="PANTHER" id="PTHR32024:SF1">
    <property type="entry name" value="KTR SYSTEM POTASSIUM UPTAKE PROTEIN B"/>
    <property type="match status" value="1"/>
</dbReference>
<comment type="subcellular location">
    <subcellularLocation>
        <location evidence="1">Cell membrane</location>
        <topology evidence="1">Multi-pass membrane protein</topology>
    </subcellularLocation>
</comment>
<keyword evidence="7 8" id="KW-0472">Membrane</keyword>
<dbReference type="GO" id="GO:0030001">
    <property type="term" value="P:metal ion transport"/>
    <property type="evidence" value="ECO:0007669"/>
    <property type="project" value="UniProtKB-ARBA"/>
</dbReference>
<feature type="transmembrane region" description="Helical" evidence="8">
    <location>
        <begin position="220"/>
        <end position="239"/>
    </location>
</feature>
<keyword evidence="6" id="KW-0406">Ion transport</keyword>
<sequence length="426" mass="45647">MKKWPIEWLLSLTFCVLILAGALLMGQAPFVPVNGLSLVDRLFTATSAVCVTGLMTQPLSTFDRPGQILILFMIQLGGIGIMTLTSSVILLIRGKLDLPTRLHTAQVLEGVRLAQVPMVLWTILVYTLVVEFLGTLVLAAGFRLDGASLSESLYLGCFHAVSAFCNAGFSPLDQSLVQSHVLVQTGVALLIVFGGLGAYIAYDCVCWCRDRRRPSLHSRVTLLGSLVLITVGGGVVYWLEQGRISLADAFFLAITARTAGFYTLSPDLLQPAALVLIMFLMLIGAAPGSTGGGMKLTTVFLVAAACIAAIRGRNRVVAFRRKLGPDLVNRAFVLFACYLMAVWFSTLLLLFFEGADLLTTLFEAISAMGTVGLTLGLTAEAGTTGKLVLIGTMLVGRLGPALLAMQMCRLVVVSHIDYPEEQIILG</sequence>